<proteinExistence type="predicted"/>
<name>A0A1A8G3N2_9TELE</name>
<evidence type="ECO:0000313" key="1">
    <source>
        <dbReference type="EMBL" id="SBQ64964.1"/>
    </source>
</evidence>
<reference evidence="1" key="1">
    <citation type="submission" date="2016-05" db="EMBL/GenBank/DDBJ databases">
        <authorList>
            <person name="Lavstsen T."/>
            <person name="Jespersen J.S."/>
        </authorList>
    </citation>
    <scope>NUCLEOTIDE SEQUENCE</scope>
    <source>
        <tissue evidence="1">Brain</tissue>
    </source>
</reference>
<protein>
    <submittedName>
        <fullName evidence="1">Chromosome 6 open reading frame 165</fullName>
    </submittedName>
</protein>
<reference evidence="1" key="2">
    <citation type="submission" date="2016-06" db="EMBL/GenBank/DDBJ databases">
        <title>The genome of a short-lived fish provides insights into sex chromosome evolution and the genetic control of aging.</title>
        <authorList>
            <person name="Reichwald K."/>
            <person name="Felder M."/>
            <person name="Petzold A."/>
            <person name="Koch P."/>
            <person name="Groth M."/>
            <person name="Platzer M."/>
        </authorList>
    </citation>
    <scope>NUCLEOTIDE SEQUENCE</scope>
    <source>
        <tissue evidence="1">Brain</tissue>
    </source>
</reference>
<organism evidence="1">
    <name type="scientific">Nothobranchius korthausae</name>
    <dbReference type="NCBI Taxonomy" id="1143690"/>
    <lineage>
        <taxon>Eukaryota</taxon>
        <taxon>Metazoa</taxon>
        <taxon>Chordata</taxon>
        <taxon>Craniata</taxon>
        <taxon>Vertebrata</taxon>
        <taxon>Euteleostomi</taxon>
        <taxon>Actinopterygii</taxon>
        <taxon>Neopterygii</taxon>
        <taxon>Teleostei</taxon>
        <taxon>Neoteleostei</taxon>
        <taxon>Acanthomorphata</taxon>
        <taxon>Ovalentaria</taxon>
        <taxon>Atherinomorphae</taxon>
        <taxon>Cyprinodontiformes</taxon>
        <taxon>Nothobranchiidae</taxon>
        <taxon>Nothobranchius</taxon>
    </lineage>
</organism>
<accession>A0A1A8G3N2</accession>
<gene>
    <name evidence="1" type="primary">C20H6ORF165</name>
</gene>
<sequence>SAVLLVGVTNPADLTDPGWSRPPLWLVFGEGNPGARQLIGPRLCSCSRLLLPDPSP</sequence>
<feature type="non-terminal residue" evidence="1">
    <location>
        <position position="1"/>
    </location>
</feature>
<dbReference type="AlphaFoldDB" id="A0A1A8G3N2"/>
<dbReference type="EMBL" id="HAEB01018437">
    <property type="protein sequence ID" value="SBQ64964.1"/>
    <property type="molecule type" value="Transcribed_RNA"/>
</dbReference>